<dbReference type="InterPro" id="IPR002818">
    <property type="entry name" value="DJ-1/PfpI"/>
</dbReference>
<dbReference type="PROSITE" id="PS01124">
    <property type="entry name" value="HTH_ARAC_FAMILY_2"/>
    <property type="match status" value="1"/>
</dbReference>
<feature type="domain" description="HTH araC/xylS-type" evidence="3">
    <location>
        <begin position="232"/>
        <end position="330"/>
    </location>
</feature>
<dbReference type="Gene3D" id="1.10.10.60">
    <property type="entry name" value="Homeodomain-like"/>
    <property type="match status" value="1"/>
</dbReference>
<organism evidence="4 5">
    <name type="scientific">Luteibacter jiangsuensis</name>
    <dbReference type="NCBI Taxonomy" id="637577"/>
    <lineage>
        <taxon>Bacteria</taxon>
        <taxon>Pseudomonadati</taxon>
        <taxon>Pseudomonadota</taxon>
        <taxon>Gammaproteobacteria</taxon>
        <taxon>Lysobacterales</taxon>
        <taxon>Rhodanobacteraceae</taxon>
        <taxon>Luteibacter</taxon>
    </lineage>
</organism>
<evidence type="ECO:0000259" key="3">
    <source>
        <dbReference type="PROSITE" id="PS01124"/>
    </source>
</evidence>
<comment type="caution">
    <text evidence="4">The sequence shown here is derived from an EMBL/GenBank/DDBJ whole genome shotgun (WGS) entry which is preliminary data.</text>
</comment>
<dbReference type="InterPro" id="IPR009057">
    <property type="entry name" value="Homeodomain-like_sf"/>
</dbReference>
<protein>
    <submittedName>
        <fullName evidence="4">Transcriptional regulator GlxA family with amidase domain</fullName>
    </submittedName>
</protein>
<dbReference type="PANTHER" id="PTHR43130:SF3">
    <property type="entry name" value="HTH-TYPE TRANSCRIPTIONAL REGULATOR RV1931C"/>
    <property type="match status" value="1"/>
</dbReference>
<reference evidence="4 5" key="1">
    <citation type="submission" date="2023-07" db="EMBL/GenBank/DDBJ databases">
        <title>Sorghum-associated microbial communities from plants grown in Nebraska, USA.</title>
        <authorList>
            <person name="Schachtman D."/>
        </authorList>
    </citation>
    <scope>NUCLEOTIDE SEQUENCE [LARGE SCALE GENOMIC DNA]</scope>
    <source>
        <strain evidence="4 5">CC60</strain>
    </source>
</reference>
<dbReference type="InterPro" id="IPR018060">
    <property type="entry name" value="HTH_AraC"/>
</dbReference>
<dbReference type="CDD" id="cd03137">
    <property type="entry name" value="GATase1_AraC_1"/>
    <property type="match status" value="1"/>
</dbReference>
<dbReference type="Pfam" id="PF01965">
    <property type="entry name" value="DJ-1_PfpI"/>
    <property type="match status" value="1"/>
</dbReference>
<proteinExistence type="predicted"/>
<dbReference type="EMBL" id="JAUSSK010000001">
    <property type="protein sequence ID" value="MDQ0008577.1"/>
    <property type="molecule type" value="Genomic_DNA"/>
</dbReference>
<dbReference type="RefSeq" id="WP_306847371.1">
    <property type="nucleotide sequence ID" value="NZ_JAUSSK010000001.1"/>
</dbReference>
<dbReference type="Gene3D" id="3.40.50.880">
    <property type="match status" value="1"/>
</dbReference>
<dbReference type="SUPFAM" id="SSF46689">
    <property type="entry name" value="Homeodomain-like"/>
    <property type="match status" value="2"/>
</dbReference>
<name>A0ABT9SXA0_9GAMM</name>
<dbReference type="InterPro" id="IPR029062">
    <property type="entry name" value="Class_I_gatase-like"/>
</dbReference>
<evidence type="ECO:0000313" key="5">
    <source>
        <dbReference type="Proteomes" id="UP001237737"/>
    </source>
</evidence>
<gene>
    <name evidence="4" type="ORF">J2T07_000736</name>
</gene>
<accession>A0ABT9SXA0</accession>
<keyword evidence="5" id="KW-1185">Reference proteome</keyword>
<keyword evidence="2" id="KW-0804">Transcription</keyword>
<keyword evidence="1" id="KW-0805">Transcription regulation</keyword>
<dbReference type="SMART" id="SM00342">
    <property type="entry name" value="HTH_ARAC"/>
    <property type="match status" value="1"/>
</dbReference>
<evidence type="ECO:0000256" key="2">
    <source>
        <dbReference type="ARBA" id="ARBA00023163"/>
    </source>
</evidence>
<dbReference type="SUPFAM" id="SSF52317">
    <property type="entry name" value="Class I glutamine amidotransferase-like"/>
    <property type="match status" value="1"/>
</dbReference>
<evidence type="ECO:0000256" key="1">
    <source>
        <dbReference type="ARBA" id="ARBA00023015"/>
    </source>
</evidence>
<dbReference type="InterPro" id="IPR052158">
    <property type="entry name" value="INH-QAR"/>
</dbReference>
<sequence>MPRPSPRQIPVYVVVPPRVLLLDVAGPIEVLRRANLEQETVRFDVTYVGTMRTVGSSVGLDVTGIGALPARITEGAIVVVPGAADVPLGVGRTTAAQDDASEASIVAWLRKVVRPGMRVVSICSGALLVARAGLLDGYECTTHHGCTAQLTRAAPAARVRENRLYVEDGERLTSAGITAGVDLMLHLVASLVGPSVALAVARFLVVYLRRAGGDPQLSPWLEGRNHMHAAVHRAQDAVAADPARDWSVASLARVAASSPRNLSRLFNEHTGMSVTDFVNRMRVALARELLTGSRLDVETVAERSGFGSSRQLRRAWARVNDLPPSRMREVEV</sequence>
<dbReference type="Proteomes" id="UP001237737">
    <property type="component" value="Unassembled WGS sequence"/>
</dbReference>
<evidence type="ECO:0000313" key="4">
    <source>
        <dbReference type="EMBL" id="MDQ0008577.1"/>
    </source>
</evidence>
<dbReference type="PANTHER" id="PTHR43130">
    <property type="entry name" value="ARAC-FAMILY TRANSCRIPTIONAL REGULATOR"/>
    <property type="match status" value="1"/>
</dbReference>
<dbReference type="Pfam" id="PF12833">
    <property type="entry name" value="HTH_18"/>
    <property type="match status" value="1"/>
</dbReference>